<dbReference type="OrthoDB" id="1723412at2759"/>
<dbReference type="EMBL" id="JAAIUW010000007">
    <property type="protein sequence ID" value="KAF7823615.1"/>
    <property type="molecule type" value="Genomic_DNA"/>
</dbReference>
<evidence type="ECO:0000313" key="3">
    <source>
        <dbReference type="Proteomes" id="UP000634136"/>
    </source>
</evidence>
<dbReference type="Proteomes" id="UP000634136">
    <property type="component" value="Unassembled WGS sequence"/>
</dbReference>
<protein>
    <submittedName>
        <fullName evidence="2">Uncharacterized protein</fullName>
    </submittedName>
</protein>
<keyword evidence="3" id="KW-1185">Reference proteome</keyword>
<proteinExistence type="predicted"/>
<dbReference type="AlphaFoldDB" id="A0A834TMR7"/>
<feature type="region of interest" description="Disordered" evidence="1">
    <location>
        <begin position="56"/>
        <end position="88"/>
    </location>
</feature>
<comment type="caution">
    <text evidence="2">The sequence shown here is derived from an EMBL/GenBank/DDBJ whole genome shotgun (WGS) entry which is preliminary data.</text>
</comment>
<feature type="compositionally biased region" description="Basic and acidic residues" evidence="1">
    <location>
        <begin position="185"/>
        <end position="202"/>
    </location>
</feature>
<accession>A0A834TMR7</accession>
<evidence type="ECO:0000256" key="1">
    <source>
        <dbReference type="SAM" id="MobiDB-lite"/>
    </source>
</evidence>
<gene>
    <name evidence="2" type="ORF">G2W53_021759</name>
</gene>
<name>A0A834TMR7_9FABA</name>
<evidence type="ECO:0000313" key="2">
    <source>
        <dbReference type="EMBL" id="KAF7823615.1"/>
    </source>
</evidence>
<reference evidence="2" key="1">
    <citation type="submission" date="2020-09" db="EMBL/GenBank/DDBJ databases">
        <title>Genome-Enabled Discovery of Anthraquinone Biosynthesis in Senna tora.</title>
        <authorList>
            <person name="Kang S.-H."/>
            <person name="Pandey R.P."/>
            <person name="Lee C.-M."/>
            <person name="Sim J.-S."/>
            <person name="Jeong J.-T."/>
            <person name="Choi B.-S."/>
            <person name="Jung M."/>
            <person name="Ginzburg D."/>
            <person name="Zhao K."/>
            <person name="Won S.Y."/>
            <person name="Oh T.-J."/>
            <person name="Yu Y."/>
            <person name="Kim N.-H."/>
            <person name="Lee O.R."/>
            <person name="Lee T.-H."/>
            <person name="Bashyal P."/>
            <person name="Kim T.-S."/>
            <person name="Lee W.-H."/>
            <person name="Kawkins C."/>
            <person name="Kim C.-K."/>
            <person name="Kim J.S."/>
            <person name="Ahn B.O."/>
            <person name="Rhee S.Y."/>
            <person name="Sohng J.K."/>
        </authorList>
    </citation>
    <scope>NUCLEOTIDE SEQUENCE</scope>
    <source>
        <tissue evidence="2">Leaf</tissue>
    </source>
</reference>
<feature type="compositionally biased region" description="Low complexity" evidence="1">
    <location>
        <begin position="67"/>
        <end position="85"/>
    </location>
</feature>
<organism evidence="2 3">
    <name type="scientific">Senna tora</name>
    <dbReference type="NCBI Taxonomy" id="362788"/>
    <lineage>
        <taxon>Eukaryota</taxon>
        <taxon>Viridiplantae</taxon>
        <taxon>Streptophyta</taxon>
        <taxon>Embryophyta</taxon>
        <taxon>Tracheophyta</taxon>
        <taxon>Spermatophyta</taxon>
        <taxon>Magnoliopsida</taxon>
        <taxon>eudicotyledons</taxon>
        <taxon>Gunneridae</taxon>
        <taxon>Pentapetalae</taxon>
        <taxon>rosids</taxon>
        <taxon>fabids</taxon>
        <taxon>Fabales</taxon>
        <taxon>Fabaceae</taxon>
        <taxon>Caesalpinioideae</taxon>
        <taxon>Cassia clade</taxon>
        <taxon>Senna</taxon>
    </lineage>
</organism>
<feature type="region of interest" description="Disordered" evidence="1">
    <location>
        <begin position="185"/>
        <end position="207"/>
    </location>
</feature>
<sequence>MERRVAIVERRMVHERWVPLKQSRDSLEVLILENGEEVMLIAPCNPICESMAEEKTLREHAAPQNFQSRPQVPSSSQQPSSSKSDSSLEDIVKSLALNTQQFQMSTQQFQNETRSSIQSLESQVTKLATSMSKLESQGKLPSQTEMNPRQNVSAITLRSGKQLEEPIRKRSCGCGLGAESEPETKVVMKKPAEGVQNEEKSSPLHGTFSMEFDGEVVKFNAMKRPNEISSVCKVGVINPIVQESLELHQQDKLSNLLSESIDQVCLEKPKEDSNSDEMQEEVVYELEALKPKLGDPTPHDLNSSHTNYSPLVMQESELKLKQLPNYLKYAFLEVQVKEEKLVQMLEEYKEAIAHVKDLSRSTCMQRNPLGVNYDLTQEVQRHLNPPRMEVFKKQFQKLLHIDMI</sequence>